<feature type="domain" description="DUF632" evidence="2">
    <location>
        <begin position="174"/>
        <end position="479"/>
    </location>
</feature>
<dbReference type="EMBL" id="FN596494">
    <property type="protein sequence ID" value="CCB59479.1"/>
    <property type="molecule type" value="Genomic_DNA"/>
</dbReference>
<feature type="region of interest" description="Disordered" evidence="1">
    <location>
        <begin position="61"/>
        <end position="169"/>
    </location>
</feature>
<dbReference type="FunCoup" id="F6HYF6">
    <property type="interactions" value="898"/>
</dbReference>
<dbReference type="PANTHER" id="PTHR21450:SF59">
    <property type="entry name" value="PROTEIN, PUTATIVE_ 48652-45869-RELATED"/>
    <property type="match status" value="1"/>
</dbReference>
<dbReference type="PaxDb" id="29760-VIT_09s0002g04590.t01"/>
<dbReference type="Proteomes" id="UP000009183">
    <property type="component" value="Chromosome 9"/>
</dbReference>
<name>F6HYF6_VITVI</name>
<feature type="compositionally biased region" description="Pro residues" evidence="1">
    <location>
        <begin position="80"/>
        <end position="91"/>
    </location>
</feature>
<dbReference type="OrthoDB" id="674656at2759"/>
<feature type="compositionally biased region" description="Polar residues" evidence="1">
    <location>
        <begin position="61"/>
        <end position="71"/>
    </location>
</feature>
<feature type="compositionally biased region" description="Basic and acidic residues" evidence="1">
    <location>
        <begin position="105"/>
        <end position="115"/>
    </location>
</feature>
<dbReference type="eggNOG" id="ENOG502QQXC">
    <property type="taxonomic scope" value="Eukaryota"/>
</dbReference>
<dbReference type="AlphaFoldDB" id="F6HYF6"/>
<protein>
    <recommendedName>
        <fullName evidence="6">Nitrate regulatory gene2 protein</fullName>
    </recommendedName>
</protein>
<sequence length="612" mass="69885">MGCTQSKIENEEIVTRCKERKLFMKDAVTARNAFAAAHSAYAMSLKNTGAALSDYAHGEVQNPQLPTQTNSNNPPHYETLPPPPPPLPNFPAAPLQRAATMPELKLPKPDSKPSDTIEEENEDEISDDEMGSSSLRHRSSRRSGGGSRSAKLEVEDDSPPPPPPRVKRAGGKNLLQIFIELDDHFLKASESAHEVSKMLEATRLHYHSNFADNRGHIDHSARVMRAITWNRSFKGLPNADDGKDDFDSEEHETHATVLDKMLAWEKKLYDEVKAGEIMRFEYQKKVAMLNKQKKRGTNAEALEKTKAAVSHLNTRYIVDMQSMDSTVSEINRLRDDQLYPKLVALVDGMATMWGTMLEHHKSQSKTAMALKSLDISQSPKETSEHHHKRTIQLWIVVQEWHSQFDKLVTNQKNYITALKKWLRLNLIPIESNLKEKVSSPPRPQNPPIQALLQAWNDHLEKLPDELAKTSISNFAAIIETIMQHQQDEMRLKAKCEETAKELERKTRQFNDWHSKYMQKRIPDENDREHSGDDPHDEVVIERKLVVETLSNRLKDEEETYQKECVLVRDKSLASLKNHLPELFRALSEFSYACSDMYSRLRSISRSQKPAGN</sequence>
<dbReference type="InterPro" id="IPR006868">
    <property type="entry name" value="DUF630"/>
</dbReference>
<dbReference type="PANTHER" id="PTHR21450">
    <property type="entry name" value="PROTEIN ALTERED PHOSPHATE STARVATION RESPONSE 1"/>
    <property type="match status" value="1"/>
</dbReference>
<evidence type="ECO:0008006" key="6">
    <source>
        <dbReference type="Google" id="ProtNLM"/>
    </source>
</evidence>
<feature type="compositionally biased region" description="Acidic residues" evidence="1">
    <location>
        <begin position="116"/>
        <end position="130"/>
    </location>
</feature>
<gene>
    <name evidence="4" type="ordered locus">VIT_09s0002g04590</name>
</gene>
<accession>F6HYF6</accession>
<feature type="domain" description="DUF630" evidence="3">
    <location>
        <begin position="1"/>
        <end position="59"/>
    </location>
</feature>
<organism evidence="4 5">
    <name type="scientific">Vitis vinifera</name>
    <name type="common">Grape</name>
    <dbReference type="NCBI Taxonomy" id="29760"/>
    <lineage>
        <taxon>Eukaryota</taxon>
        <taxon>Viridiplantae</taxon>
        <taxon>Streptophyta</taxon>
        <taxon>Embryophyta</taxon>
        <taxon>Tracheophyta</taxon>
        <taxon>Spermatophyta</taxon>
        <taxon>Magnoliopsida</taxon>
        <taxon>eudicotyledons</taxon>
        <taxon>Gunneridae</taxon>
        <taxon>Pentapetalae</taxon>
        <taxon>rosids</taxon>
        <taxon>Vitales</taxon>
        <taxon>Vitaceae</taxon>
        <taxon>Viteae</taxon>
        <taxon>Vitis</taxon>
    </lineage>
</organism>
<dbReference type="ExpressionAtlas" id="F6HYF6">
    <property type="expression patterns" value="baseline and differential"/>
</dbReference>
<reference evidence="5" key="1">
    <citation type="journal article" date="2007" name="Nature">
        <title>The grapevine genome sequence suggests ancestral hexaploidization in major angiosperm phyla.</title>
        <authorList>
            <consortium name="The French-Italian Public Consortium for Grapevine Genome Characterization."/>
            <person name="Jaillon O."/>
            <person name="Aury J.-M."/>
            <person name="Noel B."/>
            <person name="Policriti A."/>
            <person name="Clepet C."/>
            <person name="Casagrande A."/>
            <person name="Choisne N."/>
            <person name="Aubourg S."/>
            <person name="Vitulo N."/>
            <person name="Jubin C."/>
            <person name="Vezzi A."/>
            <person name="Legeai F."/>
            <person name="Hugueney P."/>
            <person name="Dasilva C."/>
            <person name="Horner D."/>
            <person name="Mica E."/>
            <person name="Jublot D."/>
            <person name="Poulain J."/>
            <person name="Bruyere C."/>
            <person name="Billault A."/>
            <person name="Segurens B."/>
            <person name="Gouyvenoux M."/>
            <person name="Ugarte E."/>
            <person name="Cattonaro F."/>
            <person name="Anthouard V."/>
            <person name="Vico V."/>
            <person name="Del Fabbro C."/>
            <person name="Alaux M."/>
            <person name="Di Gaspero G."/>
            <person name="Dumas V."/>
            <person name="Felice N."/>
            <person name="Paillard S."/>
            <person name="Juman I."/>
            <person name="Moroldo M."/>
            <person name="Scalabrin S."/>
            <person name="Canaguier A."/>
            <person name="Le Clainche I."/>
            <person name="Malacrida G."/>
            <person name="Durand E."/>
            <person name="Pesole G."/>
            <person name="Laucou V."/>
            <person name="Chatelet P."/>
            <person name="Merdinoglu D."/>
            <person name="Delledonne M."/>
            <person name="Pezzotti M."/>
            <person name="Lecharny A."/>
            <person name="Scarpelli C."/>
            <person name="Artiguenave F."/>
            <person name="Pe M.E."/>
            <person name="Valle G."/>
            <person name="Morgante M."/>
            <person name="Caboche M."/>
            <person name="Adam-Blondon A.-F."/>
            <person name="Weissenbach J."/>
            <person name="Quetier F."/>
            <person name="Wincker P."/>
        </authorList>
    </citation>
    <scope>NUCLEOTIDE SEQUENCE [LARGE SCALE GENOMIC DNA]</scope>
    <source>
        <strain evidence="5">cv. Pinot noir / PN40024</strain>
    </source>
</reference>
<evidence type="ECO:0000256" key="1">
    <source>
        <dbReference type="SAM" id="MobiDB-lite"/>
    </source>
</evidence>
<evidence type="ECO:0000313" key="5">
    <source>
        <dbReference type="Proteomes" id="UP000009183"/>
    </source>
</evidence>
<keyword evidence="5" id="KW-1185">Reference proteome</keyword>
<dbReference type="Pfam" id="PF04782">
    <property type="entry name" value="DUF632"/>
    <property type="match status" value="1"/>
</dbReference>
<dbReference type="InterPro" id="IPR006867">
    <property type="entry name" value="DUF632"/>
</dbReference>
<dbReference type="InParanoid" id="F6HYF6"/>
<evidence type="ECO:0000259" key="2">
    <source>
        <dbReference type="Pfam" id="PF04782"/>
    </source>
</evidence>
<evidence type="ECO:0000259" key="3">
    <source>
        <dbReference type="Pfam" id="PF04783"/>
    </source>
</evidence>
<evidence type="ECO:0000313" key="4">
    <source>
        <dbReference type="EMBL" id="CCB59479.1"/>
    </source>
</evidence>
<dbReference type="Pfam" id="PF04783">
    <property type="entry name" value="DUF630"/>
    <property type="match status" value="1"/>
</dbReference>
<dbReference type="HOGENOM" id="CLU_010985_5_1_1"/>
<proteinExistence type="predicted"/>